<name>A0A177NG40_9GAMM</name>
<dbReference type="InterPro" id="IPR038078">
    <property type="entry name" value="PhoU-like_sf"/>
</dbReference>
<sequence length="236" mass="26900">MNASLTENNLRQHTLKSFDVELNQMQAQVAGMVGLVMYQLDQTMQALHDADMAMALKVVERDFKLDQYETQIDNTVIQVLARHCPVANDLRIVISVSKIAYELEKMGDEITCFAKLVSKLFDPASSNPNPKLLADIVKIGDLVRTMLTKLLLALDKHELAQAYLLLQYDRECEIELEEGIRHQLSFILHDARLIHRAMDVMQIMKTLERCGEHSKNIAEYIVFMLEGVDIRHFSAG</sequence>
<keyword evidence="6" id="KW-1185">Reference proteome</keyword>
<evidence type="ECO:0000256" key="2">
    <source>
        <dbReference type="ARBA" id="ARBA00022592"/>
    </source>
</evidence>
<dbReference type="GO" id="GO:0030643">
    <property type="term" value="P:intracellular phosphate ion homeostasis"/>
    <property type="evidence" value="ECO:0007669"/>
    <property type="project" value="InterPro"/>
</dbReference>
<evidence type="ECO:0000259" key="4">
    <source>
        <dbReference type="Pfam" id="PF01895"/>
    </source>
</evidence>
<organism evidence="5 6">
    <name type="scientific">Methylomonas lenta</name>
    <dbReference type="NCBI Taxonomy" id="980561"/>
    <lineage>
        <taxon>Bacteria</taxon>
        <taxon>Pseudomonadati</taxon>
        <taxon>Pseudomonadota</taxon>
        <taxon>Gammaproteobacteria</taxon>
        <taxon>Methylococcales</taxon>
        <taxon>Methylococcaceae</taxon>
        <taxon>Methylomonas</taxon>
    </lineage>
</organism>
<comment type="similarity">
    <text evidence="1 3">Belongs to the PhoU family.</text>
</comment>
<dbReference type="PANTHER" id="PTHR42930:SF3">
    <property type="entry name" value="PHOSPHATE-SPECIFIC TRANSPORT SYSTEM ACCESSORY PROTEIN PHOU"/>
    <property type="match status" value="1"/>
</dbReference>
<dbReference type="OrthoDB" id="9814256at2"/>
<comment type="subcellular location">
    <subcellularLocation>
        <location evidence="3">Cytoplasm</location>
    </subcellularLocation>
</comment>
<dbReference type="GO" id="GO:0045936">
    <property type="term" value="P:negative regulation of phosphate metabolic process"/>
    <property type="evidence" value="ECO:0007669"/>
    <property type="project" value="InterPro"/>
</dbReference>
<dbReference type="NCBIfam" id="TIGR02135">
    <property type="entry name" value="phoU_full"/>
    <property type="match status" value="1"/>
</dbReference>
<evidence type="ECO:0000313" key="6">
    <source>
        <dbReference type="Proteomes" id="UP000078476"/>
    </source>
</evidence>
<comment type="subunit">
    <text evidence="3">Homodimer.</text>
</comment>
<dbReference type="Gene3D" id="1.20.58.220">
    <property type="entry name" value="Phosphate transport system protein phou homolog 2, domain 2"/>
    <property type="match status" value="1"/>
</dbReference>
<gene>
    <name evidence="5" type="ORF">A1359_00435</name>
</gene>
<evidence type="ECO:0000256" key="1">
    <source>
        <dbReference type="ARBA" id="ARBA00008107"/>
    </source>
</evidence>
<dbReference type="Proteomes" id="UP000078476">
    <property type="component" value="Unassembled WGS sequence"/>
</dbReference>
<keyword evidence="2 3" id="KW-0592">Phosphate transport</keyword>
<dbReference type="InterPro" id="IPR026022">
    <property type="entry name" value="PhoU_dom"/>
</dbReference>
<feature type="domain" description="PhoU" evidence="4">
    <location>
        <begin position="136"/>
        <end position="221"/>
    </location>
</feature>
<dbReference type="AlphaFoldDB" id="A0A177NG40"/>
<comment type="function">
    <text evidence="3">Plays a role in the regulation of phosphate uptake.</text>
</comment>
<reference evidence="5 6" key="1">
    <citation type="submission" date="2016-03" db="EMBL/GenBank/DDBJ databases">
        <authorList>
            <person name="Ploux O."/>
        </authorList>
    </citation>
    <scope>NUCLEOTIDE SEQUENCE [LARGE SCALE GENOMIC DNA]</scope>
    <source>
        <strain evidence="5 6">R-45370</strain>
    </source>
</reference>
<dbReference type="GO" id="GO:0006817">
    <property type="term" value="P:phosphate ion transport"/>
    <property type="evidence" value="ECO:0007669"/>
    <property type="project" value="UniProtKB-KW"/>
</dbReference>
<dbReference type="GO" id="GO:0005737">
    <property type="term" value="C:cytoplasm"/>
    <property type="evidence" value="ECO:0007669"/>
    <property type="project" value="UniProtKB-SubCell"/>
</dbReference>
<dbReference type="SUPFAM" id="SSF109755">
    <property type="entry name" value="PhoU-like"/>
    <property type="match status" value="1"/>
</dbReference>
<feature type="domain" description="PhoU" evidence="4">
    <location>
        <begin position="32"/>
        <end position="116"/>
    </location>
</feature>
<dbReference type="Pfam" id="PF01895">
    <property type="entry name" value="PhoU"/>
    <property type="match status" value="2"/>
</dbReference>
<dbReference type="EMBL" id="LUUI01000091">
    <property type="protein sequence ID" value="OAI17058.1"/>
    <property type="molecule type" value="Genomic_DNA"/>
</dbReference>
<comment type="caution">
    <text evidence="5">The sequence shown here is derived from an EMBL/GenBank/DDBJ whole genome shotgun (WGS) entry which is preliminary data.</text>
</comment>
<dbReference type="PIRSF" id="PIRSF003107">
    <property type="entry name" value="PhoU"/>
    <property type="match status" value="1"/>
</dbReference>
<accession>A0A177NG40</accession>
<keyword evidence="3" id="KW-0963">Cytoplasm</keyword>
<evidence type="ECO:0000256" key="3">
    <source>
        <dbReference type="PIRNR" id="PIRNR003107"/>
    </source>
</evidence>
<protein>
    <recommendedName>
        <fullName evidence="3">Phosphate-specific transport system accessory protein PhoU</fullName>
    </recommendedName>
</protein>
<dbReference type="PANTHER" id="PTHR42930">
    <property type="entry name" value="PHOSPHATE-SPECIFIC TRANSPORT SYSTEM ACCESSORY PROTEIN PHOU"/>
    <property type="match status" value="1"/>
</dbReference>
<proteinExistence type="inferred from homology"/>
<dbReference type="InterPro" id="IPR028366">
    <property type="entry name" value="PhoU"/>
</dbReference>
<keyword evidence="3" id="KW-0813">Transport</keyword>
<evidence type="ECO:0000313" key="5">
    <source>
        <dbReference type="EMBL" id="OAI17058.1"/>
    </source>
</evidence>
<dbReference type="STRING" id="980561.A1359_00435"/>